<feature type="transmembrane region" description="Helical" evidence="1">
    <location>
        <begin position="59"/>
        <end position="79"/>
    </location>
</feature>
<keyword evidence="1" id="KW-0812">Transmembrane</keyword>
<evidence type="ECO:0000313" key="3">
    <source>
        <dbReference type="Proteomes" id="UP000054549"/>
    </source>
</evidence>
<proteinExistence type="predicted"/>
<keyword evidence="3" id="KW-1185">Reference proteome</keyword>
<feature type="transmembrane region" description="Helical" evidence="1">
    <location>
        <begin position="31"/>
        <end position="53"/>
    </location>
</feature>
<keyword evidence="1" id="KW-1133">Transmembrane helix</keyword>
<name>A0A0C2XCV7_AMAMK</name>
<organism evidence="2 3">
    <name type="scientific">Amanita muscaria (strain Koide BX008)</name>
    <dbReference type="NCBI Taxonomy" id="946122"/>
    <lineage>
        <taxon>Eukaryota</taxon>
        <taxon>Fungi</taxon>
        <taxon>Dikarya</taxon>
        <taxon>Basidiomycota</taxon>
        <taxon>Agaricomycotina</taxon>
        <taxon>Agaricomycetes</taxon>
        <taxon>Agaricomycetidae</taxon>
        <taxon>Agaricales</taxon>
        <taxon>Pluteineae</taxon>
        <taxon>Amanitaceae</taxon>
        <taxon>Amanita</taxon>
    </lineage>
</organism>
<dbReference type="Proteomes" id="UP000054549">
    <property type="component" value="Unassembled WGS sequence"/>
</dbReference>
<dbReference type="AlphaFoldDB" id="A0A0C2XCV7"/>
<dbReference type="HOGENOM" id="CLU_1815312_0_0_1"/>
<reference evidence="2 3" key="1">
    <citation type="submission" date="2014-04" db="EMBL/GenBank/DDBJ databases">
        <title>Evolutionary Origins and Diversification of the Mycorrhizal Mutualists.</title>
        <authorList>
            <consortium name="DOE Joint Genome Institute"/>
            <consortium name="Mycorrhizal Genomics Consortium"/>
            <person name="Kohler A."/>
            <person name="Kuo A."/>
            <person name="Nagy L.G."/>
            <person name="Floudas D."/>
            <person name="Copeland A."/>
            <person name="Barry K.W."/>
            <person name="Cichocki N."/>
            <person name="Veneault-Fourrey C."/>
            <person name="LaButti K."/>
            <person name="Lindquist E.A."/>
            <person name="Lipzen A."/>
            <person name="Lundell T."/>
            <person name="Morin E."/>
            <person name="Murat C."/>
            <person name="Riley R."/>
            <person name="Ohm R."/>
            <person name="Sun H."/>
            <person name="Tunlid A."/>
            <person name="Henrissat B."/>
            <person name="Grigoriev I.V."/>
            <person name="Hibbett D.S."/>
            <person name="Martin F."/>
        </authorList>
    </citation>
    <scope>NUCLEOTIDE SEQUENCE [LARGE SCALE GENOMIC DNA]</scope>
    <source>
        <strain evidence="2 3">Koide BX008</strain>
    </source>
</reference>
<dbReference type="EMBL" id="KN818235">
    <property type="protein sequence ID" value="KIL66673.1"/>
    <property type="molecule type" value="Genomic_DNA"/>
</dbReference>
<evidence type="ECO:0000313" key="2">
    <source>
        <dbReference type="EMBL" id="KIL66673.1"/>
    </source>
</evidence>
<evidence type="ECO:0000256" key="1">
    <source>
        <dbReference type="SAM" id="Phobius"/>
    </source>
</evidence>
<protein>
    <submittedName>
        <fullName evidence="2">Uncharacterized protein</fullName>
    </submittedName>
</protein>
<dbReference type="InParanoid" id="A0A0C2XCV7"/>
<sequence>MRIYSSQKHAHSYWCRRALYRRAHRYKSLRTSYFFLSSAGHLSSAGLAIRTSLLTRSSLIFKMVPRTIFVVLAVVCTTLQSAVACHPGAIGNDPTTSECPRMLTKRASSWQYCYHYCTSMNRSTIMGSAAYALCMRRCYGPY</sequence>
<gene>
    <name evidence="2" type="ORF">M378DRAFT_373719</name>
</gene>
<keyword evidence="1" id="KW-0472">Membrane</keyword>
<accession>A0A0C2XCV7</accession>